<keyword evidence="2" id="KW-1185">Reference proteome</keyword>
<evidence type="ECO:0000313" key="1">
    <source>
        <dbReference type="EMBL" id="SDI51831.1"/>
    </source>
</evidence>
<proteinExistence type="predicted"/>
<dbReference type="Proteomes" id="UP000198656">
    <property type="component" value="Unassembled WGS sequence"/>
</dbReference>
<name>A0A1G8L890_9FIRM</name>
<dbReference type="AlphaFoldDB" id="A0A1G8L890"/>
<dbReference type="RefSeq" id="WP_176786267.1">
    <property type="nucleotide sequence ID" value="NZ_FNCP01000046.1"/>
</dbReference>
<accession>A0A1G8L890</accession>
<evidence type="ECO:0000313" key="2">
    <source>
        <dbReference type="Proteomes" id="UP000198656"/>
    </source>
</evidence>
<reference evidence="2" key="1">
    <citation type="submission" date="2016-10" db="EMBL/GenBank/DDBJ databases">
        <authorList>
            <person name="Varghese N."/>
            <person name="Submissions S."/>
        </authorList>
    </citation>
    <scope>NUCLEOTIDE SEQUENCE [LARGE SCALE GENOMIC DNA]</scope>
    <source>
        <strain evidence="2">DSM 8344</strain>
    </source>
</reference>
<sequence length="86" mass="9888">MVSFGADHDINQQFKLINDGEKHLLIDGQKASLEQTIMDNYDKLQDGTIIHTRTMRFLGTGDELKLDVQRMTYTTSYDKVLEIPIN</sequence>
<protein>
    <submittedName>
        <fullName evidence="1">Uncharacterized protein</fullName>
    </submittedName>
</protein>
<organism evidence="1 2">
    <name type="scientific">Desulfosporosinus hippei DSM 8344</name>
    <dbReference type="NCBI Taxonomy" id="1121419"/>
    <lineage>
        <taxon>Bacteria</taxon>
        <taxon>Bacillati</taxon>
        <taxon>Bacillota</taxon>
        <taxon>Clostridia</taxon>
        <taxon>Eubacteriales</taxon>
        <taxon>Desulfitobacteriaceae</taxon>
        <taxon>Desulfosporosinus</taxon>
    </lineage>
</organism>
<dbReference type="EMBL" id="FNCP01000046">
    <property type="protein sequence ID" value="SDI51831.1"/>
    <property type="molecule type" value="Genomic_DNA"/>
</dbReference>
<gene>
    <name evidence="1" type="ORF">SAMN05443529_1469</name>
</gene>